<evidence type="ECO:0000313" key="1">
    <source>
        <dbReference type="EMBL" id="GBP73228.1"/>
    </source>
</evidence>
<evidence type="ECO:0008006" key="3">
    <source>
        <dbReference type="Google" id="ProtNLM"/>
    </source>
</evidence>
<keyword evidence="2" id="KW-1185">Reference proteome</keyword>
<dbReference type="AlphaFoldDB" id="A0A4C1YB70"/>
<organism evidence="1 2">
    <name type="scientific">Eumeta variegata</name>
    <name type="common">Bagworm moth</name>
    <name type="synonym">Eumeta japonica</name>
    <dbReference type="NCBI Taxonomy" id="151549"/>
    <lineage>
        <taxon>Eukaryota</taxon>
        <taxon>Metazoa</taxon>
        <taxon>Ecdysozoa</taxon>
        <taxon>Arthropoda</taxon>
        <taxon>Hexapoda</taxon>
        <taxon>Insecta</taxon>
        <taxon>Pterygota</taxon>
        <taxon>Neoptera</taxon>
        <taxon>Endopterygota</taxon>
        <taxon>Lepidoptera</taxon>
        <taxon>Glossata</taxon>
        <taxon>Ditrysia</taxon>
        <taxon>Tineoidea</taxon>
        <taxon>Psychidae</taxon>
        <taxon>Oiketicinae</taxon>
        <taxon>Eumeta</taxon>
    </lineage>
</organism>
<reference evidence="1 2" key="1">
    <citation type="journal article" date="2019" name="Commun. Biol.">
        <title>The bagworm genome reveals a unique fibroin gene that provides high tensile strength.</title>
        <authorList>
            <person name="Kono N."/>
            <person name="Nakamura H."/>
            <person name="Ohtoshi R."/>
            <person name="Tomita M."/>
            <person name="Numata K."/>
            <person name="Arakawa K."/>
        </authorList>
    </citation>
    <scope>NUCLEOTIDE SEQUENCE [LARGE SCALE GENOMIC DNA]</scope>
</reference>
<protein>
    <recommendedName>
        <fullName evidence="3">(+)RNA virus helicase C-terminal domain-containing protein</fullName>
    </recommendedName>
</protein>
<proteinExistence type="predicted"/>
<name>A0A4C1YB70_EUMVA</name>
<dbReference type="Proteomes" id="UP000299102">
    <property type="component" value="Unassembled WGS sequence"/>
</dbReference>
<evidence type="ECO:0000313" key="2">
    <source>
        <dbReference type="Proteomes" id="UP000299102"/>
    </source>
</evidence>
<dbReference type="OrthoDB" id="9995375at2759"/>
<comment type="caution">
    <text evidence="1">The sequence shown here is derived from an EMBL/GenBank/DDBJ whole genome shotgun (WGS) entry which is preliminary data.</text>
</comment>
<accession>A0A4C1YB70</accession>
<dbReference type="EMBL" id="BGZK01001166">
    <property type="protein sequence ID" value="GBP73228.1"/>
    <property type="molecule type" value="Genomic_DNA"/>
</dbReference>
<sequence length="99" mass="10774">MDGYDINKLSISLPQTLYLAHTQAGKTELKAMGCGQGKESRVLTIHEAQGLASKMWSNFTVSTDSALFSIPILRLSFSSRAVALDYGIDLDFDIDAGFL</sequence>
<gene>
    <name evidence="1" type="ORF">EVAR_100583_1</name>
</gene>